<dbReference type="STRING" id="1188252.A1QC_08650"/>
<dbReference type="GO" id="GO:0004053">
    <property type="term" value="F:arginase activity"/>
    <property type="evidence" value="ECO:0007669"/>
    <property type="project" value="TreeGrafter"/>
</dbReference>
<keyword evidence="2" id="KW-0378">Hydrolase</keyword>
<feature type="binding site" evidence="4">
    <location>
        <position position="137"/>
    </location>
    <ligand>
        <name>Mn(2+)</name>
        <dbReference type="ChEBI" id="CHEBI:29035"/>
        <label>1</label>
    </ligand>
</feature>
<dbReference type="eggNOG" id="COG0010">
    <property type="taxonomic scope" value="Bacteria"/>
</dbReference>
<keyword evidence="1 4" id="KW-0479">Metal-binding</keyword>
<feature type="binding site" evidence="4">
    <location>
        <position position="139"/>
    </location>
    <ligand>
        <name>Mn(2+)</name>
        <dbReference type="ChEBI" id="CHEBI:29035"/>
        <label>1</label>
    </ligand>
</feature>
<organism evidence="6 7">
    <name type="scientific">Vibrio rumoiensis 1S-45</name>
    <dbReference type="NCBI Taxonomy" id="1188252"/>
    <lineage>
        <taxon>Bacteria</taxon>
        <taxon>Pseudomonadati</taxon>
        <taxon>Pseudomonadota</taxon>
        <taxon>Gammaproteobacteria</taxon>
        <taxon>Vibrionales</taxon>
        <taxon>Vibrionaceae</taxon>
        <taxon>Vibrio</taxon>
    </lineage>
</organism>
<dbReference type="PROSITE" id="PS51409">
    <property type="entry name" value="ARGINASE_2"/>
    <property type="match status" value="1"/>
</dbReference>
<evidence type="ECO:0000313" key="7">
    <source>
        <dbReference type="Proteomes" id="UP000094070"/>
    </source>
</evidence>
<feature type="binding site" evidence="4">
    <location>
        <position position="237"/>
    </location>
    <ligand>
        <name>Mn(2+)</name>
        <dbReference type="ChEBI" id="CHEBI:29035"/>
        <label>1</label>
    </ligand>
</feature>
<feature type="binding site" evidence="4">
    <location>
        <position position="107"/>
    </location>
    <ligand>
        <name>Mn(2+)</name>
        <dbReference type="ChEBI" id="CHEBI:29035"/>
        <label>1</label>
    </ligand>
</feature>
<dbReference type="InterPro" id="IPR006035">
    <property type="entry name" value="Ureohydrolase"/>
</dbReference>
<evidence type="ECO:0000256" key="5">
    <source>
        <dbReference type="PROSITE-ProRule" id="PRU00742"/>
    </source>
</evidence>
<comment type="cofactor">
    <cofactor evidence="4">
        <name>Mn(2+)</name>
        <dbReference type="ChEBI" id="CHEBI:29035"/>
    </cofactor>
    <text evidence="4">Binds 2 manganese ions per subunit.</text>
</comment>
<evidence type="ECO:0000256" key="4">
    <source>
        <dbReference type="PIRSR" id="PIRSR036979-1"/>
    </source>
</evidence>
<dbReference type="Gene3D" id="3.40.800.10">
    <property type="entry name" value="Ureohydrolase domain"/>
    <property type="match status" value="1"/>
</dbReference>
<reference evidence="6 7" key="1">
    <citation type="journal article" date="2012" name="Science">
        <title>Ecological populations of bacteria act as socially cohesive units of antibiotic production and resistance.</title>
        <authorList>
            <person name="Cordero O.X."/>
            <person name="Wildschutte H."/>
            <person name="Kirkup B."/>
            <person name="Proehl S."/>
            <person name="Ngo L."/>
            <person name="Hussain F."/>
            <person name="Le Roux F."/>
            <person name="Mincer T."/>
            <person name="Polz M.F."/>
        </authorList>
    </citation>
    <scope>NUCLEOTIDE SEQUENCE [LARGE SCALE GENOMIC DNA]</scope>
    <source>
        <strain evidence="6 7">1S-45</strain>
    </source>
</reference>
<sequence>MKKGFDIIGAPFNQLGCVTTEQNTVDGLREMDERSWVGLTDWVQVRTQRWASDIVDLGDVVVTAEVKNFIDNGDKDKALYNYANDLKSTLLNSYQNNRIPITIGGDHSIAVGTLQATMEFYQKEQGKKVAVVWVDAHADINNSLDSNLHGKPLALLMNQYHHNEWNIPTDLEVKPEDVYYIGVRDLMRNEFDLINELNITNYDMPFIEKHGFNTVVEILIAKLEQDYDHVYLSFDYDALDGSIFRACATPNVGGLTAREALHLVHTISSSPKFVGADFVEYMPELDENGVSKELMIKLIDAVWGFRA</sequence>
<dbReference type="PANTHER" id="PTHR43782">
    <property type="entry name" value="ARGINASE"/>
    <property type="match status" value="1"/>
</dbReference>
<keyword evidence="7" id="KW-1185">Reference proteome</keyword>
<dbReference type="Proteomes" id="UP000094070">
    <property type="component" value="Unassembled WGS sequence"/>
</dbReference>
<dbReference type="PRINTS" id="PR00116">
    <property type="entry name" value="ARGINASE"/>
</dbReference>
<dbReference type="SUPFAM" id="SSF52768">
    <property type="entry name" value="Arginase/deacetylase"/>
    <property type="match status" value="1"/>
</dbReference>
<feature type="binding site" evidence="4">
    <location>
        <position position="135"/>
    </location>
    <ligand>
        <name>Mn(2+)</name>
        <dbReference type="ChEBI" id="CHEBI:29035"/>
        <label>1</label>
    </ligand>
</feature>
<gene>
    <name evidence="6" type="ORF">A1QC_08650</name>
</gene>
<accession>A0A1E5E1Z0</accession>
<dbReference type="Pfam" id="PF00491">
    <property type="entry name" value="Arginase"/>
    <property type="match status" value="1"/>
</dbReference>
<dbReference type="EMBL" id="AJYK02000062">
    <property type="protein sequence ID" value="OEF25433.1"/>
    <property type="molecule type" value="Genomic_DNA"/>
</dbReference>
<dbReference type="OrthoDB" id="9789727at2"/>
<dbReference type="InterPro" id="IPR023696">
    <property type="entry name" value="Ureohydrolase_dom_sf"/>
</dbReference>
<feature type="binding site" evidence="4">
    <location>
        <position position="235"/>
    </location>
    <ligand>
        <name>Mn(2+)</name>
        <dbReference type="ChEBI" id="CHEBI:29035"/>
        <label>1</label>
    </ligand>
</feature>
<evidence type="ECO:0000313" key="6">
    <source>
        <dbReference type="EMBL" id="OEF25433.1"/>
    </source>
</evidence>
<comment type="caution">
    <text evidence="6">The sequence shown here is derived from an EMBL/GenBank/DDBJ whole genome shotgun (WGS) entry which is preliminary data.</text>
</comment>
<keyword evidence="3 4" id="KW-0464">Manganese</keyword>
<evidence type="ECO:0000256" key="1">
    <source>
        <dbReference type="ARBA" id="ARBA00022723"/>
    </source>
</evidence>
<dbReference type="AlphaFoldDB" id="A0A1E5E1Z0"/>
<comment type="similarity">
    <text evidence="5">Belongs to the arginase family.</text>
</comment>
<dbReference type="PIRSF" id="PIRSF036979">
    <property type="entry name" value="Arginase"/>
    <property type="match status" value="1"/>
</dbReference>
<dbReference type="GO" id="GO:0030145">
    <property type="term" value="F:manganese ion binding"/>
    <property type="evidence" value="ECO:0007669"/>
    <property type="project" value="TreeGrafter"/>
</dbReference>
<dbReference type="RefSeq" id="WP_017024885.1">
    <property type="nucleotide sequence ID" value="NZ_AJYK02000062.1"/>
</dbReference>
<dbReference type="PANTHER" id="PTHR43782:SF3">
    <property type="entry name" value="ARGINASE"/>
    <property type="match status" value="1"/>
</dbReference>
<name>A0A1E5E1Z0_9VIBR</name>
<protein>
    <submittedName>
        <fullName evidence="6">Arginase</fullName>
    </submittedName>
</protein>
<proteinExistence type="inferred from homology"/>
<evidence type="ECO:0000256" key="3">
    <source>
        <dbReference type="ARBA" id="ARBA00023211"/>
    </source>
</evidence>
<evidence type="ECO:0000256" key="2">
    <source>
        <dbReference type="ARBA" id="ARBA00022801"/>
    </source>
</evidence>
<dbReference type="GO" id="GO:0005829">
    <property type="term" value="C:cytosol"/>
    <property type="evidence" value="ECO:0007669"/>
    <property type="project" value="TreeGrafter"/>
</dbReference>